<dbReference type="AlphaFoldDB" id="A0A328AQR0"/>
<reference evidence="9" key="1">
    <citation type="submission" date="2018-05" db="EMBL/GenBank/DDBJ databases">
        <authorList>
            <person name="Li X."/>
        </authorList>
    </citation>
    <scope>NUCLEOTIDE SEQUENCE [LARGE SCALE GENOMIC DNA]</scope>
    <source>
        <strain evidence="9">LX32</strain>
    </source>
</reference>
<proteinExistence type="predicted"/>
<evidence type="ECO:0000256" key="3">
    <source>
        <dbReference type="ARBA" id="ARBA00022692"/>
    </source>
</evidence>
<dbReference type="SUPFAM" id="SSF81342">
    <property type="entry name" value="Transmembrane di-heme cytochromes"/>
    <property type="match status" value="1"/>
</dbReference>
<dbReference type="EMBL" id="QFYQ01000001">
    <property type="protein sequence ID" value="RAK55844.1"/>
    <property type="molecule type" value="Genomic_DNA"/>
</dbReference>
<organism evidence="8 9">
    <name type="scientific">Phenylobacterium soli</name>
    <dbReference type="NCBI Taxonomy" id="2170551"/>
    <lineage>
        <taxon>Bacteria</taxon>
        <taxon>Pseudomonadati</taxon>
        <taxon>Pseudomonadota</taxon>
        <taxon>Alphaproteobacteria</taxon>
        <taxon>Caulobacterales</taxon>
        <taxon>Caulobacteraceae</taxon>
        <taxon>Phenylobacterium</taxon>
    </lineage>
</organism>
<dbReference type="InterPro" id="IPR051542">
    <property type="entry name" value="Hydrogenase_cytochrome"/>
</dbReference>
<dbReference type="GO" id="GO:0009055">
    <property type="term" value="F:electron transfer activity"/>
    <property type="evidence" value="ECO:0007669"/>
    <property type="project" value="InterPro"/>
</dbReference>
<keyword evidence="9" id="KW-1185">Reference proteome</keyword>
<evidence type="ECO:0000256" key="2">
    <source>
        <dbReference type="ARBA" id="ARBA00022475"/>
    </source>
</evidence>
<dbReference type="PANTHER" id="PTHR30485">
    <property type="entry name" value="NI/FE-HYDROGENASE 1 B-TYPE CYTOCHROME SUBUNIT"/>
    <property type="match status" value="1"/>
</dbReference>
<dbReference type="PANTHER" id="PTHR30485:SF2">
    <property type="entry name" value="BLL0597 PROTEIN"/>
    <property type="match status" value="1"/>
</dbReference>
<evidence type="ECO:0000256" key="1">
    <source>
        <dbReference type="ARBA" id="ARBA00004651"/>
    </source>
</evidence>
<feature type="transmembrane region" description="Helical" evidence="6">
    <location>
        <begin position="198"/>
        <end position="221"/>
    </location>
</feature>
<dbReference type="GO" id="GO:0020037">
    <property type="term" value="F:heme binding"/>
    <property type="evidence" value="ECO:0007669"/>
    <property type="project" value="TreeGrafter"/>
</dbReference>
<feature type="domain" description="Cytochrome b561 bacterial/Ni-hydrogenase" evidence="7">
    <location>
        <begin position="16"/>
        <end position="189"/>
    </location>
</feature>
<gene>
    <name evidence="8" type="ORF">DJ017_15670</name>
</gene>
<comment type="subcellular location">
    <subcellularLocation>
        <location evidence="1">Cell membrane</location>
        <topology evidence="1">Multi-pass membrane protein</topology>
    </subcellularLocation>
</comment>
<name>A0A328AQR0_9CAUL</name>
<dbReference type="InterPro" id="IPR011577">
    <property type="entry name" value="Cyt_b561_bac/Ni-Hgenase"/>
</dbReference>
<keyword evidence="4 6" id="KW-1133">Transmembrane helix</keyword>
<accession>A0A328AQR0</accession>
<comment type="caution">
    <text evidence="8">The sequence shown here is derived from an EMBL/GenBank/DDBJ whole genome shotgun (WGS) entry which is preliminary data.</text>
</comment>
<keyword evidence="2" id="KW-1003">Cell membrane</keyword>
<evidence type="ECO:0000259" key="7">
    <source>
        <dbReference type="Pfam" id="PF01292"/>
    </source>
</evidence>
<keyword evidence="3 6" id="KW-0812">Transmembrane</keyword>
<evidence type="ECO:0000256" key="6">
    <source>
        <dbReference type="SAM" id="Phobius"/>
    </source>
</evidence>
<evidence type="ECO:0000256" key="4">
    <source>
        <dbReference type="ARBA" id="ARBA00022989"/>
    </source>
</evidence>
<evidence type="ECO:0000313" key="8">
    <source>
        <dbReference type="EMBL" id="RAK55844.1"/>
    </source>
</evidence>
<dbReference type="Proteomes" id="UP000249254">
    <property type="component" value="Unassembled WGS sequence"/>
</dbReference>
<dbReference type="Gene3D" id="1.20.950.20">
    <property type="entry name" value="Transmembrane di-heme cytochromes, Chain C"/>
    <property type="match status" value="1"/>
</dbReference>
<dbReference type="GO" id="GO:0022904">
    <property type="term" value="P:respiratory electron transport chain"/>
    <property type="evidence" value="ECO:0007669"/>
    <property type="project" value="InterPro"/>
</dbReference>
<protein>
    <submittedName>
        <fullName evidence="8">Ni/Fe-hydrogenase 1 b-type cytochrome subunit</fullName>
    </submittedName>
</protein>
<feature type="transmembrane region" description="Helical" evidence="6">
    <location>
        <begin position="155"/>
        <end position="177"/>
    </location>
</feature>
<dbReference type="InterPro" id="IPR016174">
    <property type="entry name" value="Di-haem_cyt_TM"/>
</dbReference>
<feature type="transmembrane region" description="Helical" evidence="6">
    <location>
        <begin position="48"/>
        <end position="66"/>
    </location>
</feature>
<feature type="transmembrane region" description="Helical" evidence="6">
    <location>
        <begin position="20"/>
        <end position="36"/>
    </location>
</feature>
<sequence>MANTETAEARRSSRLWDGPTRLVHWALVILIAFAWWSAEEGKMDWHRLAGYAVVGLLVFRLIWGFAGSTSARFASFVKGPAATLAYLKTLPSRARSDMPGHNPLGAWSVLAILATLIAQVVTGLFAVDVDAIEAGPLSDRVDFDTGRLFAKWHHWSFWALETLVVLHLAAIAFYLVYKRANLVRPMVTGRQAFSQDPRLSFAPLWRAALAAVVAAAVAWWVSRGLRL</sequence>
<dbReference type="Pfam" id="PF01292">
    <property type="entry name" value="Ni_hydr_CYTB"/>
    <property type="match status" value="1"/>
</dbReference>
<evidence type="ECO:0000256" key="5">
    <source>
        <dbReference type="ARBA" id="ARBA00023136"/>
    </source>
</evidence>
<feature type="transmembrane region" description="Helical" evidence="6">
    <location>
        <begin position="104"/>
        <end position="127"/>
    </location>
</feature>
<keyword evidence="5 6" id="KW-0472">Membrane</keyword>
<dbReference type="RefSeq" id="WP_111529592.1">
    <property type="nucleotide sequence ID" value="NZ_JBHRSG010000003.1"/>
</dbReference>
<evidence type="ECO:0000313" key="9">
    <source>
        <dbReference type="Proteomes" id="UP000249254"/>
    </source>
</evidence>
<dbReference type="OrthoDB" id="196472at2"/>
<dbReference type="GO" id="GO:0005886">
    <property type="term" value="C:plasma membrane"/>
    <property type="evidence" value="ECO:0007669"/>
    <property type="project" value="UniProtKB-SubCell"/>
</dbReference>